<dbReference type="EMBL" id="CP001114">
    <property type="protein sequence ID" value="ACO46127.1"/>
    <property type="molecule type" value="Genomic_DNA"/>
</dbReference>
<reference evidence="1 2" key="1">
    <citation type="journal article" date="2009" name="PLoS Genet.">
        <title>Alliance of proteomics and genomics to unravel the specificities of Sahara bacterium Deinococcus deserti.</title>
        <authorList>
            <person name="de Groot A."/>
            <person name="Dulermo R."/>
            <person name="Ortet P."/>
            <person name="Blanchard L."/>
            <person name="Guerin P."/>
            <person name="Fernandez B."/>
            <person name="Vacherie B."/>
            <person name="Dossat C."/>
            <person name="Jolivet E."/>
            <person name="Siguier P."/>
            <person name="Chandler M."/>
            <person name="Barakat M."/>
            <person name="Dedieu A."/>
            <person name="Barbe V."/>
            <person name="Heulin T."/>
            <person name="Sommer S."/>
            <person name="Achouak W."/>
            <person name="Armengaud J."/>
        </authorList>
    </citation>
    <scope>NUCLEOTIDE SEQUENCE [LARGE SCALE GENOMIC DNA]</scope>
    <source>
        <strain evidence="2">DSM 17065 / CIP 109153 / LMG 22923 / VCD115</strain>
    </source>
</reference>
<dbReference type="InterPro" id="IPR025355">
    <property type="entry name" value="DUF4259"/>
</dbReference>
<accession>C1CVB0</accession>
<dbReference type="HOGENOM" id="CLU_128239_1_0_0"/>
<evidence type="ECO:0000313" key="2">
    <source>
        <dbReference type="Proteomes" id="UP000002208"/>
    </source>
</evidence>
<dbReference type="Proteomes" id="UP000002208">
    <property type="component" value="Chromosome"/>
</dbReference>
<dbReference type="KEGG" id="ddr:Deide_12140"/>
<dbReference type="AlphaFoldDB" id="C1CVB0"/>
<dbReference type="PaxDb" id="546414-Deide_12140"/>
<evidence type="ECO:0000313" key="1">
    <source>
        <dbReference type="EMBL" id="ACO46127.1"/>
    </source>
</evidence>
<evidence type="ECO:0008006" key="3">
    <source>
        <dbReference type="Google" id="ProtNLM"/>
    </source>
</evidence>
<gene>
    <name evidence="1" type="ordered locus">Deide_12140</name>
</gene>
<dbReference type="OrthoDB" id="73183at2"/>
<proteinExistence type="predicted"/>
<sequence length="136" mass="14805">MNVWGTGPFDNETGAAFAQEVQQDGPLALAEAFEVALDPDTDFLAAEEGHRVLAAAQILVAVLEGETSSLTDAGLRAWVQGHSASGRTQMAQWRDLAREAVDRTLGPDSELPDQWEDGADAETWRMEVQRLRQQLG</sequence>
<dbReference type="RefSeq" id="WP_012693250.1">
    <property type="nucleotide sequence ID" value="NC_012526.1"/>
</dbReference>
<dbReference type="eggNOG" id="ENOG5033DI3">
    <property type="taxonomic scope" value="Bacteria"/>
</dbReference>
<organism evidence="1 2">
    <name type="scientific">Deinococcus deserti (strain DSM 17065 / CIP 109153 / LMG 22923 / VCD115)</name>
    <dbReference type="NCBI Taxonomy" id="546414"/>
    <lineage>
        <taxon>Bacteria</taxon>
        <taxon>Thermotogati</taxon>
        <taxon>Deinococcota</taxon>
        <taxon>Deinococci</taxon>
        <taxon>Deinococcales</taxon>
        <taxon>Deinococcaceae</taxon>
        <taxon>Deinococcus</taxon>
    </lineage>
</organism>
<protein>
    <recommendedName>
        <fullName evidence="3">DUF4259 domain-containing protein</fullName>
    </recommendedName>
</protein>
<keyword evidence="2" id="KW-1185">Reference proteome</keyword>
<dbReference type="Pfam" id="PF14078">
    <property type="entry name" value="DUF4259"/>
    <property type="match status" value="1"/>
</dbReference>
<dbReference type="STRING" id="546414.Deide_12140"/>
<name>C1CVB0_DEIDV</name>